<accession>A0A4Y2LN46</accession>
<evidence type="ECO:0000256" key="5">
    <source>
        <dbReference type="ARBA" id="ARBA00023242"/>
    </source>
</evidence>
<keyword evidence="5" id="KW-0539">Nucleus</keyword>
<feature type="coiled-coil region" evidence="6">
    <location>
        <begin position="191"/>
        <end position="250"/>
    </location>
</feature>
<name>A0A4Y2LN46_ARAVE</name>
<dbReference type="PANTHER" id="PTHR15217">
    <property type="entry name" value="WILMS' TUMOR 1-ASSOCIATING PROTEIN"/>
    <property type="match status" value="1"/>
</dbReference>
<evidence type="ECO:0000256" key="4">
    <source>
        <dbReference type="ARBA" id="ARBA00023187"/>
    </source>
</evidence>
<dbReference type="Pfam" id="PF17098">
    <property type="entry name" value="Wtap"/>
    <property type="match status" value="1"/>
</dbReference>
<feature type="region of interest" description="Disordered" evidence="7">
    <location>
        <begin position="386"/>
        <end position="533"/>
    </location>
</feature>
<feature type="coiled-coil region" evidence="6">
    <location>
        <begin position="81"/>
        <end position="149"/>
    </location>
</feature>
<dbReference type="InterPro" id="IPR033757">
    <property type="entry name" value="WTAP"/>
</dbReference>
<reference evidence="8 9" key="1">
    <citation type="journal article" date="2019" name="Sci. Rep.">
        <title>Orb-weaving spider Araneus ventricosus genome elucidates the spidroin gene catalogue.</title>
        <authorList>
            <person name="Kono N."/>
            <person name="Nakamura H."/>
            <person name="Ohtoshi R."/>
            <person name="Moran D.A.P."/>
            <person name="Shinohara A."/>
            <person name="Yoshida Y."/>
            <person name="Fujiwara M."/>
            <person name="Mori M."/>
            <person name="Tomita M."/>
            <person name="Arakawa K."/>
        </authorList>
    </citation>
    <scope>NUCLEOTIDE SEQUENCE [LARGE SCALE GENOMIC DNA]</scope>
</reference>
<proteinExistence type="inferred from homology"/>
<comment type="similarity">
    <text evidence="2">Belongs to the fl(2)d family.</text>
</comment>
<comment type="caution">
    <text evidence="8">The sequence shown here is derived from an EMBL/GenBank/DDBJ whole genome shotgun (WGS) entry which is preliminary data.</text>
</comment>
<feature type="compositionally biased region" description="Basic and acidic residues" evidence="7">
    <location>
        <begin position="445"/>
        <end position="458"/>
    </location>
</feature>
<dbReference type="PANTHER" id="PTHR15217:SF0">
    <property type="entry name" value="PRE-MRNA-SPLICING REGULATOR WTAP"/>
    <property type="match status" value="1"/>
</dbReference>
<dbReference type="Proteomes" id="UP000499080">
    <property type="component" value="Unassembled WGS sequence"/>
</dbReference>
<feature type="compositionally biased region" description="Basic and acidic residues" evidence="7">
    <location>
        <begin position="523"/>
        <end position="533"/>
    </location>
</feature>
<feature type="compositionally biased region" description="Polar residues" evidence="7">
    <location>
        <begin position="489"/>
        <end position="501"/>
    </location>
</feature>
<feature type="compositionally biased region" description="Basic and acidic residues" evidence="7">
    <location>
        <begin position="403"/>
        <end position="414"/>
    </location>
</feature>
<dbReference type="GO" id="GO:0000381">
    <property type="term" value="P:regulation of alternative mRNA splicing, via spliceosome"/>
    <property type="evidence" value="ECO:0007669"/>
    <property type="project" value="InterPro"/>
</dbReference>
<evidence type="ECO:0000256" key="2">
    <source>
        <dbReference type="ARBA" id="ARBA00010313"/>
    </source>
</evidence>
<keyword evidence="3" id="KW-0507">mRNA processing</keyword>
<comment type="subcellular location">
    <subcellularLocation>
        <location evidence="1">Nucleus</location>
    </subcellularLocation>
</comment>
<dbReference type="GO" id="GO:0005634">
    <property type="term" value="C:nucleus"/>
    <property type="evidence" value="ECO:0007669"/>
    <property type="project" value="UniProtKB-SubCell"/>
</dbReference>
<evidence type="ECO:0000256" key="7">
    <source>
        <dbReference type="SAM" id="MobiDB-lite"/>
    </source>
</evidence>
<gene>
    <name evidence="8" type="primary">wtap</name>
    <name evidence="8" type="ORF">AVEN_18956_1</name>
</gene>
<sequence length="533" mass="60747">MAAKTPTITRVRIAREELEKMSKEQLQKCWNLQDQYIDLLENKMQSGSEHSELMSLRESEEKLKQQQLDASRRENILVMRLTTKEHEMQEFAGQIQELKQAQVPTIAQLRSALLDPAVNLLFERMRKEIEALKARLEETQNELSAWKFTPDSNTGKRLMAKCRLLYQENEELGKIISSGRMAKLEGDLALQKSFSEEMKKSQSELDELLLELDEDVEGMQSTIYYLQQQLREAKEQIAQLQKEKHEHSGIPNGLAEKHLLNNLDECKSPRVQTIVENHQVHNSSIDSLSNEVNRTEQASSPIIKKELNYEESTSVSSTKDYNDTKNEEKKPVLSVLAPNVPAQNEVQNDMPVPAVETVQSAMVENTNSVNHEKQTPLNERTNLLVENMDTSERTNDQISDVNRSAEKDVQETPLKDATAQNTTQKSNKKTSDGGSRGRKRTRPRTPVDSDSSKEDSVPVRKRTRRREAEPPQDAVEENRPAVEFDTDTEVQVAQTLASWSTIKKERTEIQQEADESSVGNGEIKTESEDLNNH</sequence>
<dbReference type="GO" id="GO:0006397">
    <property type="term" value="P:mRNA processing"/>
    <property type="evidence" value="ECO:0007669"/>
    <property type="project" value="UniProtKB-KW"/>
</dbReference>
<keyword evidence="9" id="KW-1185">Reference proteome</keyword>
<evidence type="ECO:0000256" key="1">
    <source>
        <dbReference type="ARBA" id="ARBA00004123"/>
    </source>
</evidence>
<dbReference type="GO" id="GO:0008380">
    <property type="term" value="P:RNA splicing"/>
    <property type="evidence" value="ECO:0007669"/>
    <property type="project" value="UniProtKB-KW"/>
</dbReference>
<dbReference type="AlphaFoldDB" id="A0A4Y2LN46"/>
<dbReference type="OrthoDB" id="3366661at2759"/>
<protein>
    <submittedName>
        <fullName evidence="8">Pre-mRNA-splicing regulator WTAP</fullName>
    </submittedName>
</protein>
<dbReference type="EMBL" id="BGPR01006080">
    <property type="protein sequence ID" value="GBN15934.1"/>
    <property type="molecule type" value="Genomic_DNA"/>
</dbReference>
<evidence type="ECO:0000256" key="6">
    <source>
        <dbReference type="SAM" id="Coils"/>
    </source>
</evidence>
<evidence type="ECO:0000313" key="8">
    <source>
        <dbReference type="EMBL" id="GBN15934.1"/>
    </source>
</evidence>
<keyword evidence="4" id="KW-0508">mRNA splicing</keyword>
<dbReference type="GO" id="GO:0016556">
    <property type="term" value="P:mRNA modification"/>
    <property type="evidence" value="ECO:0007669"/>
    <property type="project" value="InterPro"/>
</dbReference>
<evidence type="ECO:0000256" key="3">
    <source>
        <dbReference type="ARBA" id="ARBA00022664"/>
    </source>
</evidence>
<organism evidence="8 9">
    <name type="scientific">Araneus ventricosus</name>
    <name type="common">Orbweaver spider</name>
    <name type="synonym">Epeira ventricosa</name>
    <dbReference type="NCBI Taxonomy" id="182803"/>
    <lineage>
        <taxon>Eukaryota</taxon>
        <taxon>Metazoa</taxon>
        <taxon>Ecdysozoa</taxon>
        <taxon>Arthropoda</taxon>
        <taxon>Chelicerata</taxon>
        <taxon>Arachnida</taxon>
        <taxon>Araneae</taxon>
        <taxon>Araneomorphae</taxon>
        <taxon>Entelegynae</taxon>
        <taxon>Araneoidea</taxon>
        <taxon>Araneidae</taxon>
        <taxon>Araneus</taxon>
    </lineage>
</organism>
<keyword evidence="6" id="KW-0175">Coiled coil</keyword>
<evidence type="ECO:0000313" key="9">
    <source>
        <dbReference type="Proteomes" id="UP000499080"/>
    </source>
</evidence>